<dbReference type="Pfam" id="PF13400">
    <property type="entry name" value="Tad"/>
    <property type="match status" value="1"/>
</dbReference>
<dbReference type="InterPro" id="IPR028087">
    <property type="entry name" value="Tad_N"/>
</dbReference>
<proteinExistence type="predicted"/>
<evidence type="ECO:0000313" key="3">
    <source>
        <dbReference type="EMBL" id="CAA2103144.1"/>
    </source>
</evidence>
<accession>A0A679IW30</accession>
<dbReference type="EMBL" id="LR743504">
    <property type="protein sequence ID" value="CAA2103144.1"/>
    <property type="molecule type" value="Genomic_DNA"/>
</dbReference>
<evidence type="ECO:0000259" key="2">
    <source>
        <dbReference type="Pfam" id="PF13400"/>
    </source>
</evidence>
<organism evidence="3">
    <name type="scientific">Methylobacterium bullatum</name>
    <dbReference type="NCBI Taxonomy" id="570505"/>
    <lineage>
        <taxon>Bacteria</taxon>
        <taxon>Pseudomonadati</taxon>
        <taxon>Pseudomonadota</taxon>
        <taxon>Alphaproteobacteria</taxon>
        <taxon>Hyphomicrobiales</taxon>
        <taxon>Methylobacteriaceae</taxon>
        <taxon>Methylobacterium</taxon>
    </lineage>
</organism>
<dbReference type="Gene3D" id="3.40.50.410">
    <property type="entry name" value="von Willebrand factor, type A domain"/>
    <property type="match status" value="1"/>
</dbReference>
<dbReference type="AlphaFoldDB" id="A0A679IW30"/>
<sequence>MTTRNRHSAMNLLGRFRKETDGAIAILFALLSIPLLMLSGLVIDYSVNSMAQQGLQDAADSTVISLLKLPLSTTNADLQARADKQIRAAAPKLVDTGTTITATRVDNTITVTVIGKSPTSVSKIAGYDAFPVSVTAAGTRGSGNLEIALVLDNTGSMSGTKITNLKAAANDLVTTLFKEADTTKPNALKIGIVPFSMTVNVGPANATQPWLDKDAKASYHSEIFVSPANRLALFSQMGVPWGGCVESRPSPYDVQDTPPSIATPNTLFVPFFAPDESDKDNNAVNDYMYDYPTTSSVTDHRTRQGQITKYSKNAILQKGRISSNIPYLYGPNSGCELQPITRLTTSQSTLTNAINAMTIVGDTNIAMGLVWGWHLLSPNAPFAEGVPYDDKNTRKFVVLMTDGQNTSYVGSSANASIYSGLGFIWQNRIGTTSTNTTTRTNAMNARLSTLCSNMKNAGITIFTVRVEVTEGTSDILRNCATSPDKFYDVQNSATLTDAFKAIGSQMSELRISR</sequence>
<keyword evidence="1" id="KW-0472">Membrane</keyword>
<dbReference type="SUPFAM" id="SSF53300">
    <property type="entry name" value="vWA-like"/>
    <property type="match status" value="1"/>
</dbReference>
<protein>
    <recommendedName>
        <fullName evidence="2">Putative Flp pilus-assembly TadG-like N-terminal domain-containing protein</fullName>
    </recommendedName>
</protein>
<keyword evidence="1" id="KW-1133">Transmembrane helix</keyword>
<reference evidence="3" key="1">
    <citation type="submission" date="2019-12" db="EMBL/GenBank/DDBJ databases">
        <authorList>
            <person name="Cremers G."/>
        </authorList>
    </citation>
    <scope>NUCLEOTIDE SEQUENCE</scope>
    <source>
        <strain evidence="3">Mbul1</strain>
    </source>
</reference>
<dbReference type="InterPro" id="IPR036465">
    <property type="entry name" value="vWFA_dom_sf"/>
</dbReference>
<keyword evidence="1" id="KW-0812">Transmembrane</keyword>
<evidence type="ECO:0000256" key="1">
    <source>
        <dbReference type="SAM" id="Phobius"/>
    </source>
</evidence>
<feature type="domain" description="Putative Flp pilus-assembly TadG-like N-terminal" evidence="2">
    <location>
        <begin position="22"/>
        <end position="63"/>
    </location>
</feature>
<gene>
    <name evidence="3" type="ORF">MBUL_02044</name>
</gene>
<name>A0A679IW30_9HYPH</name>
<feature type="transmembrane region" description="Helical" evidence="1">
    <location>
        <begin position="21"/>
        <end position="43"/>
    </location>
</feature>